<dbReference type="VEuPathDB" id="TrichDB:TRFO_07111"/>
<keyword evidence="1" id="KW-0175">Coiled coil</keyword>
<name>A0A1J4JV36_9EUKA</name>
<dbReference type="AlphaFoldDB" id="A0A1J4JV36"/>
<feature type="coiled-coil region" evidence="1">
    <location>
        <begin position="138"/>
        <end position="200"/>
    </location>
</feature>
<protein>
    <submittedName>
        <fullName evidence="2">Uncharacterized protein</fullName>
    </submittedName>
</protein>
<keyword evidence="3" id="KW-1185">Reference proteome</keyword>
<gene>
    <name evidence="2" type="ORF">TRFO_07111</name>
</gene>
<sequence>MRTVYNIQCFQQPNPKHDFSGLSIVVIIGCGKGTQKKNEKFPVSPIVRREICQTFLTKTPTNVKVPGFTEARWERGPNGKDPERYEQVRLMIFRFDQRIYKTLDDFQKENAKCRKMIWQEQKKYQEVEMKRLELESKLSERNHEIQNLHEVLEQCQRELTRREDQLRNIEEQKEYFRVNCSKLSNQLDQLKMKLEQLKEPRRDHKVIQSTVLMKSTETSTFRD</sequence>
<dbReference type="RefSeq" id="XP_068355440.1">
    <property type="nucleotide sequence ID" value="XM_068493498.1"/>
</dbReference>
<proteinExistence type="predicted"/>
<evidence type="ECO:0000313" key="3">
    <source>
        <dbReference type="Proteomes" id="UP000179807"/>
    </source>
</evidence>
<organism evidence="2 3">
    <name type="scientific">Tritrichomonas foetus</name>
    <dbReference type="NCBI Taxonomy" id="1144522"/>
    <lineage>
        <taxon>Eukaryota</taxon>
        <taxon>Metamonada</taxon>
        <taxon>Parabasalia</taxon>
        <taxon>Tritrichomonadida</taxon>
        <taxon>Tritrichomonadidae</taxon>
        <taxon>Tritrichomonas</taxon>
    </lineage>
</organism>
<accession>A0A1J4JV36</accession>
<dbReference type="GeneID" id="94828202"/>
<dbReference type="EMBL" id="MLAK01000871">
    <property type="protein sequence ID" value="OHT02304.1"/>
    <property type="molecule type" value="Genomic_DNA"/>
</dbReference>
<comment type="caution">
    <text evidence="2">The sequence shown here is derived from an EMBL/GenBank/DDBJ whole genome shotgun (WGS) entry which is preliminary data.</text>
</comment>
<dbReference type="PROSITE" id="PS51257">
    <property type="entry name" value="PROKAR_LIPOPROTEIN"/>
    <property type="match status" value="1"/>
</dbReference>
<reference evidence="2" key="1">
    <citation type="submission" date="2016-10" db="EMBL/GenBank/DDBJ databases">
        <authorList>
            <person name="Benchimol M."/>
            <person name="Almeida L.G."/>
            <person name="Vasconcelos A.T."/>
            <person name="Perreira-Neves A."/>
            <person name="Rosa I.A."/>
            <person name="Tasca T."/>
            <person name="Bogo M.R."/>
            <person name="de Souza W."/>
        </authorList>
    </citation>
    <scope>NUCLEOTIDE SEQUENCE [LARGE SCALE GENOMIC DNA]</scope>
    <source>
        <strain evidence="2">K</strain>
    </source>
</reference>
<evidence type="ECO:0000256" key="1">
    <source>
        <dbReference type="SAM" id="Coils"/>
    </source>
</evidence>
<evidence type="ECO:0000313" key="2">
    <source>
        <dbReference type="EMBL" id="OHT02304.1"/>
    </source>
</evidence>
<dbReference type="Proteomes" id="UP000179807">
    <property type="component" value="Unassembled WGS sequence"/>
</dbReference>